<sequence length="239" mass="25962">TIKEMKAGMLATSVSNLQKYVLTEDDKTGQREWFVVESIAGQRNDIVEHDLTGSDAAIVAQSLKSKQAEADKSANINQGDQSMNKKEMLIKLLNLKQGGDLSIAEIVDNFGLELATDVMKTSVGTLKAVQEAIGEGDAVTIIKALKEKADRVDTAEFKSNKDEALKETFKENKIMIPNAEELFSLKAGTKEECVVEAKRIASLKTIKDLASKLASDMSRGASFKTNLGSDENASDVLEM</sequence>
<gene>
    <name evidence="1" type="ORF">S01H1_59114</name>
</gene>
<feature type="non-terminal residue" evidence="1">
    <location>
        <position position="1"/>
    </location>
</feature>
<name>X0XJ84_9ZZZZ</name>
<comment type="caution">
    <text evidence="1">The sequence shown here is derived from an EMBL/GenBank/DDBJ whole genome shotgun (WGS) entry which is preliminary data.</text>
</comment>
<accession>X0XJ84</accession>
<protein>
    <submittedName>
        <fullName evidence="1">Uncharacterized protein</fullName>
    </submittedName>
</protein>
<proteinExistence type="predicted"/>
<dbReference type="EMBL" id="BARS01038648">
    <property type="protein sequence ID" value="GAG25011.1"/>
    <property type="molecule type" value="Genomic_DNA"/>
</dbReference>
<reference evidence="1" key="1">
    <citation type="journal article" date="2014" name="Front. Microbiol.">
        <title>High frequency of phylogenetically diverse reductive dehalogenase-homologous genes in deep subseafloor sedimentary metagenomes.</title>
        <authorList>
            <person name="Kawai M."/>
            <person name="Futagami T."/>
            <person name="Toyoda A."/>
            <person name="Takaki Y."/>
            <person name="Nishi S."/>
            <person name="Hori S."/>
            <person name="Arai W."/>
            <person name="Tsubouchi T."/>
            <person name="Morono Y."/>
            <person name="Uchiyama I."/>
            <person name="Ito T."/>
            <person name="Fujiyama A."/>
            <person name="Inagaki F."/>
            <person name="Takami H."/>
        </authorList>
    </citation>
    <scope>NUCLEOTIDE SEQUENCE</scope>
    <source>
        <strain evidence="1">Expedition CK06-06</strain>
    </source>
</reference>
<organism evidence="1">
    <name type="scientific">marine sediment metagenome</name>
    <dbReference type="NCBI Taxonomy" id="412755"/>
    <lineage>
        <taxon>unclassified sequences</taxon>
        <taxon>metagenomes</taxon>
        <taxon>ecological metagenomes</taxon>
    </lineage>
</organism>
<evidence type="ECO:0000313" key="1">
    <source>
        <dbReference type="EMBL" id="GAG25011.1"/>
    </source>
</evidence>
<dbReference type="AlphaFoldDB" id="X0XJ84"/>